<dbReference type="InterPro" id="IPR000835">
    <property type="entry name" value="HTH_MarR-typ"/>
</dbReference>
<dbReference type="AlphaFoldDB" id="A0A7T4QZY8"/>
<accession>A0A7T4QZY8</accession>
<dbReference type="InterPro" id="IPR036388">
    <property type="entry name" value="WH-like_DNA-bd_sf"/>
</dbReference>
<proteinExistence type="predicted"/>
<keyword evidence="6" id="KW-1185">Reference proteome</keyword>
<gene>
    <name evidence="5" type="ORF">I6N98_15730</name>
</gene>
<dbReference type="InterPro" id="IPR023187">
    <property type="entry name" value="Tscrpt_reg_MarR-type_CS"/>
</dbReference>
<evidence type="ECO:0000256" key="1">
    <source>
        <dbReference type="ARBA" id="ARBA00023015"/>
    </source>
</evidence>
<evidence type="ECO:0000256" key="2">
    <source>
        <dbReference type="ARBA" id="ARBA00023125"/>
    </source>
</evidence>
<dbReference type="EMBL" id="CP066167">
    <property type="protein sequence ID" value="QQD17772.1"/>
    <property type="molecule type" value="Genomic_DNA"/>
</dbReference>
<evidence type="ECO:0000259" key="4">
    <source>
        <dbReference type="PROSITE" id="PS50995"/>
    </source>
</evidence>
<dbReference type="PANTHER" id="PTHR33164:SF43">
    <property type="entry name" value="HTH-TYPE TRANSCRIPTIONAL REPRESSOR YETL"/>
    <property type="match status" value="1"/>
</dbReference>
<dbReference type="Proteomes" id="UP000596063">
    <property type="component" value="Chromosome"/>
</dbReference>
<reference evidence="5 6" key="1">
    <citation type="submission" date="2020-12" db="EMBL/GenBank/DDBJ databases">
        <authorList>
            <person name="Shan Y."/>
        </authorList>
    </citation>
    <scope>NUCLEOTIDE SEQUENCE [LARGE SCALE GENOMIC DNA]</scope>
    <source>
        <strain evidence="6">csc3.9</strain>
    </source>
</reference>
<keyword evidence="3" id="KW-0804">Transcription</keyword>
<dbReference type="InterPro" id="IPR039422">
    <property type="entry name" value="MarR/SlyA-like"/>
</dbReference>
<dbReference type="KEGG" id="snan:I6N98_15730"/>
<dbReference type="CDD" id="cd00090">
    <property type="entry name" value="HTH_ARSR"/>
    <property type="match status" value="1"/>
</dbReference>
<dbReference type="PANTHER" id="PTHR33164">
    <property type="entry name" value="TRANSCRIPTIONAL REGULATOR, MARR FAMILY"/>
    <property type="match status" value="1"/>
</dbReference>
<keyword evidence="1" id="KW-0805">Transcription regulation</keyword>
<dbReference type="SMART" id="SM00347">
    <property type="entry name" value="HTH_MARR"/>
    <property type="match status" value="2"/>
</dbReference>
<dbReference type="Pfam" id="PF12802">
    <property type="entry name" value="MarR_2"/>
    <property type="match status" value="1"/>
</dbReference>
<dbReference type="Gene3D" id="1.10.10.10">
    <property type="entry name" value="Winged helix-like DNA-binding domain superfamily/Winged helix DNA-binding domain"/>
    <property type="match status" value="2"/>
</dbReference>
<dbReference type="InterPro" id="IPR036390">
    <property type="entry name" value="WH_DNA-bd_sf"/>
</dbReference>
<dbReference type="RefSeq" id="WP_198569271.1">
    <property type="nucleotide sequence ID" value="NZ_CP066167.1"/>
</dbReference>
<dbReference type="SUPFAM" id="SSF46785">
    <property type="entry name" value="Winged helix' DNA-binding domain"/>
    <property type="match status" value="2"/>
</dbReference>
<dbReference type="GO" id="GO:0006950">
    <property type="term" value="P:response to stress"/>
    <property type="evidence" value="ECO:0007669"/>
    <property type="project" value="TreeGrafter"/>
</dbReference>
<sequence length="407" mass="44342">MNQPRAKTDASPLTKRLPEAWERFRDNPIRHLTALAIYTESAAMTALSQQGYPQLVMAFSGPLSLLARRPRRLTELADNLSMSKQLCLQSLRPIEAAGYIQRRPDPQDKRAKLLELSHKGNKLVNDALDELATINSHFEGQLGKRRLAQLSADTAAVTTARQPAEFSENGQTFAPTMLSATLGALTRNIHRQLMEADIAAGHTRLQPSYGQVLVNIDLSGTPLGHIAQQNRVSTQAISRIARELEARGYVQRRAAREDGRSTRLYFTSQGLQLIVDSVDAMTQLEDELKAVLGETRYRRWCGNIGELYHALSLDPGLLAPYSSGSAEAILAGDPGPKTEGTPDTAPLLRHLAGQLLAPGHSSEEVDALLMAAAQAPALAGEDQAAIESKLGKRDTQSLNRLLATLRA</sequence>
<keyword evidence="2" id="KW-0238">DNA-binding</keyword>
<evidence type="ECO:0000313" key="5">
    <source>
        <dbReference type="EMBL" id="QQD17772.1"/>
    </source>
</evidence>
<name>A0A7T4QZY8_9GAMM</name>
<feature type="domain" description="HTH marR-type" evidence="4">
    <location>
        <begin position="10"/>
        <end position="159"/>
    </location>
</feature>
<dbReference type="GO" id="GO:0003700">
    <property type="term" value="F:DNA-binding transcription factor activity"/>
    <property type="evidence" value="ECO:0007669"/>
    <property type="project" value="InterPro"/>
</dbReference>
<dbReference type="InterPro" id="IPR011991">
    <property type="entry name" value="ArsR-like_HTH"/>
</dbReference>
<dbReference type="PROSITE" id="PS01117">
    <property type="entry name" value="HTH_MARR_1"/>
    <property type="match status" value="1"/>
</dbReference>
<dbReference type="GO" id="GO:0003677">
    <property type="term" value="F:DNA binding"/>
    <property type="evidence" value="ECO:0007669"/>
    <property type="project" value="UniProtKB-KW"/>
</dbReference>
<dbReference type="PROSITE" id="PS50995">
    <property type="entry name" value="HTH_MARR_2"/>
    <property type="match status" value="2"/>
</dbReference>
<evidence type="ECO:0000256" key="3">
    <source>
        <dbReference type="ARBA" id="ARBA00023163"/>
    </source>
</evidence>
<feature type="domain" description="HTH marR-type" evidence="4">
    <location>
        <begin position="175"/>
        <end position="319"/>
    </location>
</feature>
<organism evidence="5 6">
    <name type="scientific">Spongiibacter nanhainus</name>
    <dbReference type="NCBI Taxonomy" id="2794344"/>
    <lineage>
        <taxon>Bacteria</taxon>
        <taxon>Pseudomonadati</taxon>
        <taxon>Pseudomonadota</taxon>
        <taxon>Gammaproteobacteria</taxon>
        <taxon>Cellvibrionales</taxon>
        <taxon>Spongiibacteraceae</taxon>
        <taxon>Spongiibacter</taxon>
    </lineage>
</organism>
<protein>
    <submittedName>
        <fullName evidence="5">MarR family transcriptional regulator</fullName>
    </submittedName>
</protein>
<evidence type="ECO:0000313" key="6">
    <source>
        <dbReference type="Proteomes" id="UP000596063"/>
    </source>
</evidence>